<reference evidence="2" key="1">
    <citation type="submission" date="2021-02" db="EMBL/GenBank/DDBJ databases">
        <authorList>
            <person name="Dougan E. K."/>
            <person name="Rhodes N."/>
            <person name="Thang M."/>
            <person name="Chan C."/>
        </authorList>
    </citation>
    <scope>NUCLEOTIDE SEQUENCE</scope>
</reference>
<organism evidence="2 3">
    <name type="scientific">Polarella glacialis</name>
    <name type="common">Dinoflagellate</name>
    <dbReference type="NCBI Taxonomy" id="89957"/>
    <lineage>
        <taxon>Eukaryota</taxon>
        <taxon>Sar</taxon>
        <taxon>Alveolata</taxon>
        <taxon>Dinophyceae</taxon>
        <taxon>Suessiales</taxon>
        <taxon>Suessiaceae</taxon>
        <taxon>Polarella</taxon>
    </lineage>
</organism>
<evidence type="ECO:0000313" key="3">
    <source>
        <dbReference type="Proteomes" id="UP000626109"/>
    </source>
</evidence>
<feature type="region of interest" description="Disordered" evidence="1">
    <location>
        <begin position="526"/>
        <end position="616"/>
    </location>
</feature>
<evidence type="ECO:0000256" key="1">
    <source>
        <dbReference type="SAM" id="MobiDB-lite"/>
    </source>
</evidence>
<dbReference type="AlphaFoldDB" id="A0A813L6D0"/>
<dbReference type="Proteomes" id="UP000626109">
    <property type="component" value="Unassembled WGS sequence"/>
</dbReference>
<feature type="non-terminal residue" evidence="2">
    <location>
        <position position="662"/>
    </location>
</feature>
<protein>
    <submittedName>
        <fullName evidence="2">Uncharacterized protein</fullName>
    </submittedName>
</protein>
<gene>
    <name evidence="2" type="ORF">PGLA2088_LOCUS41407</name>
</gene>
<sequence>MASTIPAALGLGGLKRSQLEILKGLVTKHLADPALTEIASTDDFTVTSIERGVPRYEHSHLIAALDVVLTYQRNRRAKGFSLLGARASMRSTYRHDPRTRLIELLKRWLRTHAANANIGEDEVRRMCGLCRDLLNYPNLFPSRNQQSFMHVLSEVYEHLQLQLRQVLEKDRTCAELATRALSLSRNLISDAVTFLLLAPTDLTQTDKLPSTEVVLLWQTLPAGANPLPRRADPKLQKAMQDGWQTMVGSLLAAILGLRWTFRLFDGAGAEEEATAAAAEAKALVDAAPTTLVLPANPAEGVPALIARVREEFRRGHFKTSGLAGAFREPTMEAARNNYLAAVEAVFDLLYLLGEVLFQFHRISDGLGDYGMIRVAPWFHPCLEAITEKVQRLRSSLDALNSIVDSELVIAKARGRAVKKPCPTERMSAQGHAAMERAVCSKDSHTQLLLTTLEELRARSAPERLPHVVEGLGDACAQLQNVLSSPEFQARVGDAFPKLPPLSRMGLASPLIPLVISLENASSVAELDETAVSSESDGGEPGRQTAGSSSRSGPEKSSSRPPVPTRPRPPARRATIDGGDLRSHSPPKAEGGLAPPPAARARTISPQSPTASSVSQKSCLPGLPFGWDFGAGAQARSASLPRSILRAGSSFVRAISCSRPLVP</sequence>
<feature type="compositionally biased region" description="Polar residues" evidence="1">
    <location>
        <begin position="603"/>
        <end position="616"/>
    </location>
</feature>
<name>A0A813L6D0_POLGL</name>
<evidence type="ECO:0000313" key="2">
    <source>
        <dbReference type="EMBL" id="CAE8720578.1"/>
    </source>
</evidence>
<comment type="caution">
    <text evidence="2">The sequence shown here is derived from an EMBL/GenBank/DDBJ whole genome shotgun (WGS) entry which is preliminary data.</text>
</comment>
<accession>A0A813L6D0</accession>
<dbReference type="EMBL" id="CAJNNW010033827">
    <property type="protein sequence ID" value="CAE8720578.1"/>
    <property type="molecule type" value="Genomic_DNA"/>
</dbReference>
<proteinExistence type="predicted"/>